<dbReference type="NCBIfam" id="TIGR00936">
    <property type="entry name" value="ahcY"/>
    <property type="match status" value="1"/>
</dbReference>
<keyword evidence="9" id="KW-0028">Amino-acid biosynthesis</keyword>
<evidence type="ECO:0000256" key="1">
    <source>
        <dbReference type="ARBA" id="ARBA00001947"/>
    </source>
</evidence>
<comment type="pathway">
    <text evidence="3">Amino-acid biosynthesis; L-methionine biosynthesis via de novo pathway; L-methionine from L-homocysteine (MetE route): step 1/1.</text>
</comment>
<dbReference type="STRING" id="361077.A0A151ZRV3"/>
<dbReference type="SUPFAM" id="SSF51726">
    <property type="entry name" value="UROD/MetE-like"/>
    <property type="match status" value="2"/>
</dbReference>
<name>A0A151ZRV3_TIELA</name>
<dbReference type="FunFam" id="3.40.50.720:FF:000004">
    <property type="entry name" value="Adenosylhomocysteinase"/>
    <property type="match status" value="1"/>
</dbReference>
<dbReference type="GO" id="GO:0003871">
    <property type="term" value="F:5-methyltetrahydropteroyltriglutamate-homocysteine S-methyltransferase activity"/>
    <property type="evidence" value="ECO:0007669"/>
    <property type="project" value="InterPro"/>
</dbReference>
<gene>
    <name evidence="19" type="ORF">DLAC_04050</name>
</gene>
<dbReference type="Proteomes" id="UP000076078">
    <property type="component" value="Unassembled WGS sequence"/>
</dbReference>
<evidence type="ECO:0000256" key="11">
    <source>
        <dbReference type="ARBA" id="ARBA00022723"/>
    </source>
</evidence>
<dbReference type="InterPro" id="IPR000043">
    <property type="entry name" value="Adenosylhomocysteinase-like"/>
</dbReference>
<dbReference type="Gene3D" id="3.40.50.720">
    <property type="entry name" value="NAD(P)-binding Rossmann-like Domain"/>
    <property type="match status" value="1"/>
</dbReference>
<keyword evidence="12 16" id="KW-0378">Hydrolase</keyword>
<dbReference type="SMART" id="SM00997">
    <property type="entry name" value="AdoHcyase_NAD"/>
    <property type="match status" value="1"/>
</dbReference>
<dbReference type="FunCoup" id="A0A151ZRV3">
    <property type="interactions" value="72"/>
</dbReference>
<evidence type="ECO:0000256" key="4">
    <source>
        <dbReference type="ARBA" id="ARBA00005195"/>
    </source>
</evidence>
<evidence type="ECO:0000256" key="5">
    <source>
        <dbReference type="ARBA" id="ARBA00007122"/>
    </source>
</evidence>
<dbReference type="GO" id="GO:0006730">
    <property type="term" value="P:one-carbon metabolic process"/>
    <property type="evidence" value="ECO:0007669"/>
    <property type="project" value="UniProtKB-KW"/>
</dbReference>
<evidence type="ECO:0000256" key="16">
    <source>
        <dbReference type="RuleBase" id="RU000548"/>
    </source>
</evidence>
<dbReference type="CDD" id="cd03312">
    <property type="entry name" value="CIMS_N_terminal_like"/>
    <property type="match status" value="1"/>
</dbReference>
<keyword evidence="8" id="KW-0489">Methyltransferase</keyword>
<accession>A0A151ZRV3</accession>
<dbReference type="SUPFAM" id="SSF52283">
    <property type="entry name" value="Formate/glycerate dehydrogenase catalytic domain-like"/>
    <property type="match status" value="1"/>
</dbReference>
<dbReference type="InterPro" id="IPR042172">
    <property type="entry name" value="Adenosylhomocyst_ase-like_sf"/>
</dbReference>
<evidence type="ECO:0000256" key="13">
    <source>
        <dbReference type="ARBA" id="ARBA00022833"/>
    </source>
</evidence>
<dbReference type="EMBL" id="LODT01000021">
    <property type="protein sequence ID" value="KYQ96751.1"/>
    <property type="molecule type" value="Genomic_DNA"/>
</dbReference>
<evidence type="ECO:0000313" key="19">
    <source>
        <dbReference type="EMBL" id="KYQ96751.1"/>
    </source>
</evidence>
<comment type="similarity">
    <text evidence="5 17">Belongs to the adenosylhomocysteinase family.</text>
</comment>
<comment type="similarity">
    <text evidence="6">Belongs to the vitamin-B12 independent methionine synthase family.</text>
</comment>
<dbReference type="UniPathway" id="UPA00051">
    <property type="reaction ID" value="UER00082"/>
</dbReference>
<comment type="cofactor">
    <cofactor evidence="1">
        <name>Zn(2+)</name>
        <dbReference type="ChEBI" id="CHEBI:29105"/>
    </cofactor>
</comment>
<dbReference type="PROSITE" id="PS00739">
    <property type="entry name" value="ADOHCYASE_2"/>
    <property type="match status" value="1"/>
</dbReference>
<evidence type="ECO:0000256" key="14">
    <source>
        <dbReference type="ARBA" id="ARBA00023027"/>
    </source>
</evidence>
<dbReference type="Pfam" id="PF05221">
    <property type="entry name" value="AdoHcyase"/>
    <property type="match status" value="1"/>
</dbReference>
<dbReference type="Pfam" id="PF00670">
    <property type="entry name" value="AdoHcyase_NAD"/>
    <property type="match status" value="1"/>
</dbReference>
<evidence type="ECO:0000259" key="18">
    <source>
        <dbReference type="SMART" id="SM00997"/>
    </source>
</evidence>
<dbReference type="InterPro" id="IPR036291">
    <property type="entry name" value="NAD(P)-bd_dom_sf"/>
</dbReference>
<dbReference type="GO" id="GO:0004013">
    <property type="term" value="F:adenosylhomocysteinase activity"/>
    <property type="evidence" value="ECO:0007669"/>
    <property type="project" value="UniProtKB-EC"/>
</dbReference>
<evidence type="ECO:0000256" key="8">
    <source>
        <dbReference type="ARBA" id="ARBA00022603"/>
    </source>
</evidence>
<evidence type="ECO:0000256" key="3">
    <source>
        <dbReference type="ARBA" id="ARBA00004681"/>
    </source>
</evidence>
<comment type="catalytic activity">
    <reaction evidence="16">
        <text>S-adenosyl-L-homocysteine + H2O = L-homocysteine + adenosine</text>
        <dbReference type="Rhea" id="RHEA:21708"/>
        <dbReference type="ChEBI" id="CHEBI:15377"/>
        <dbReference type="ChEBI" id="CHEBI:16335"/>
        <dbReference type="ChEBI" id="CHEBI:57856"/>
        <dbReference type="ChEBI" id="CHEBI:58199"/>
        <dbReference type="EC" id="3.13.2.1"/>
    </reaction>
</comment>
<comment type="function">
    <text evidence="2">Catalyzes the transfer of a methyl group from 5-methyltetrahydrofolate to homocysteine resulting in methionine formation.</text>
</comment>
<dbReference type="InParanoid" id="A0A151ZRV3"/>
<keyword evidence="11" id="KW-0479">Metal-binding</keyword>
<dbReference type="InterPro" id="IPR013215">
    <property type="entry name" value="Cbl-indep_Met_Synth_N"/>
</dbReference>
<keyword evidence="15" id="KW-0486">Methionine biosynthesis</keyword>
<dbReference type="GO" id="GO:0032259">
    <property type="term" value="P:methylation"/>
    <property type="evidence" value="ECO:0007669"/>
    <property type="project" value="UniProtKB-KW"/>
</dbReference>
<comment type="caution">
    <text evidence="19">The sequence shown here is derived from an EMBL/GenBank/DDBJ whole genome shotgun (WGS) entry which is preliminary data.</text>
</comment>
<dbReference type="AlphaFoldDB" id="A0A151ZRV3"/>
<dbReference type="InterPro" id="IPR020082">
    <property type="entry name" value="S-Ado-L-homoCys_hydrolase_CS"/>
</dbReference>
<evidence type="ECO:0000256" key="9">
    <source>
        <dbReference type="ARBA" id="ARBA00022605"/>
    </source>
</evidence>
<evidence type="ECO:0000256" key="15">
    <source>
        <dbReference type="ARBA" id="ARBA00023167"/>
    </source>
</evidence>
<evidence type="ECO:0000256" key="2">
    <source>
        <dbReference type="ARBA" id="ARBA00002777"/>
    </source>
</evidence>
<evidence type="ECO:0000256" key="10">
    <source>
        <dbReference type="ARBA" id="ARBA00022679"/>
    </source>
</evidence>
<keyword evidence="14 16" id="KW-0520">NAD</keyword>
<dbReference type="CDD" id="cd00401">
    <property type="entry name" value="SAHH"/>
    <property type="match status" value="1"/>
</dbReference>
<evidence type="ECO:0000256" key="12">
    <source>
        <dbReference type="ARBA" id="ARBA00022801"/>
    </source>
</evidence>
<proteinExistence type="inferred from homology"/>
<keyword evidence="20" id="KW-1185">Reference proteome</keyword>
<dbReference type="FunFam" id="3.40.50.1480:FF:000004">
    <property type="entry name" value="Adenosylhomocysteinase"/>
    <property type="match status" value="1"/>
</dbReference>
<feature type="domain" description="S-adenosyl-L-homocysteine hydrolase NAD binding" evidence="18">
    <location>
        <begin position="1005"/>
        <end position="1166"/>
    </location>
</feature>
<dbReference type="CDD" id="cd03311">
    <property type="entry name" value="CIMS_C_terminal_like"/>
    <property type="match status" value="1"/>
</dbReference>
<keyword evidence="10" id="KW-0808">Transferase</keyword>
<dbReference type="NCBIfam" id="NF003556">
    <property type="entry name" value="PRK05222.1"/>
    <property type="match status" value="1"/>
</dbReference>
<reference evidence="19 20" key="1">
    <citation type="submission" date="2015-12" db="EMBL/GenBank/DDBJ databases">
        <title>Dictyostelia acquired genes for synthesis and detection of signals that induce cell-type specialization by lateral gene transfer from prokaryotes.</title>
        <authorList>
            <person name="Gloeckner G."/>
            <person name="Schaap P."/>
        </authorList>
    </citation>
    <scope>NUCLEOTIDE SEQUENCE [LARGE SCALE GENOMIC DNA]</scope>
    <source>
        <strain evidence="19 20">TK</strain>
    </source>
</reference>
<dbReference type="PANTHER" id="PTHR30519">
    <property type="entry name" value="5-METHYLTETRAHYDROPTEROYLTRIGLUTAMATE--HOMOCYSTEINE METHYLTRANSFERASE"/>
    <property type="match status" value="1"/>
</dbReference>
<dbReference type="NCBIfam" id="NF004005">
    <property type="entry name" value="PRK05476.2-3"/>
    <property type="match status" value="1"/>
</dbReference>
<dbReference type="Gene3D" id="3.20.20.210">
    <property type="match status" value="2"/>
</dbReference>
<dbReference type="HAMAP" id="MF_00172">
    <property type="entry name" value="Meth_synth"/>
    <property type="match status" value="1"/>
</dbReference>
<evidence type="ECO:0000256" key="6">
    <source>
        <dbReference type="ARBA" id="ARBA00009553"/>
    </source>
</evidence>
<comment type="cofactor">
    <cofactor evidence="16">
        <name>NAD(+)</name>
        <dbReference type="ChEBI" id="CHEBI:57540"/>
    </cofactor>
    <text evidence="16">Binds 1 NAD(+) per subunit.</text>
</comment>
<dbReference type="PROSITE" id="PS00738">
    <property type="entry name" value="ADOHCYASE_1"/>
    <property type="match status" value="1"/>
</dbReference>
<dbReference type="SUPFAM" id="SSF51735">
    <property type="entry name" value="NAD(P)-binding Rossmann-fold domains"/>
    <property type="match status" value="1"/>
</dbReference>
<dbReference type="InterPro" id="IPR006276">
    <property type="entry name" value="Cobalamin-indep_Met_synthase"/>
</dbReference>
<evidence type="ECO:0000256" key="7">
    <source>
        <dbReference type="ARBA" id="ARBA00022563"/>
    </source>
</evidence>
<dbReference type="NCBIfam" id="TIGR01371">
    <property type="entry name" value="met_syn_B12ind"/>
    <property type="match status" value="1"/>
</dbReference>
<comment type="pathway">
    <text evidence="4 16">Amino-acid biosynthesis; L-homocysteine biosynthesis; L-homocysteine from S-adenosyl-L-homocysteine: step 1/1.</text>
</comment>
<dbReference type="SMART" id="SM00996">
    <property type="entry name" value="AdoHcyase"/>
    <property type="match status" value="1"/>
</dbReference>
<dbReference type="InterPro" id="IPR002629">
    <property type="entry name" value="Met_Synth_C/arc"/>
</dbReference>
<dbReference type="OrthoDB" id="1053771at2759"/>
<dbReference type="Pfam" id="PF08267">
    <property type="entry name" value="Meth_synt_1"/>
    <property type="match status" value="2"/>
</dbReference>
<evidence type="ECO:0000256" key="17">
    <source>
        <dbReference type="RuleBase" id="RU004166"/>
    </source>
</evidence>
<dbReference type="InterPro" id="IPR015878">
    <property type="entry name" value="Ado_hCys_hydrolase_NAD-bd"/>
</dbReference>
<dbReference type="GO" id="GO:0009086">
    <property type="term" value="P:methionine biosynthetic process"/>
    <property type="evidence" value="ECO:0007669"/>
    <property type="project" value="UniProtKB-KW"/>
</dbReference>
<evidence type="ECO:0000313" key="20">
    <source>
        <dbReference type="Proteomes" id="UP000076078"/>
    </source>
</evidence>
<keyword evidence="13" id="KW-0862">Zinc</keyword>
<protein>
    <recommendedName>
        <fullName evidence="16">Adenosylhomocysteinase</fullName>
        <ecNumber evidence="16">3.13.2.1</ecNumber>
    </recommendedName>
</protein>
<dbReference type="InterPro" id="IPR038071">
    <property type="entry name" value="UROD/MetE-like_sf"/>
</dbReference>
<dbReference type="HAMAP" id="MF_00563">
    <property type="entry name" value="AdoHcyase"/>
    <property type="match status" value="1"/>
</dbReference>
<dbReference type="EC" id="3.13.2.1" evidence="16"/>
<organism evidence="19 20">
    <name type="scientific">Tieghemostelium lacteum</name>
    <name type="common">Slime mold</name>
    <name type="synonym">Dictyostelium lacteum</name>
    <dbReference type="NCBI Taxonomy" id="361077"/>
    <lineage>
        <taxon>Eukaryota</taxon>
        <taxon>Amoebozoa</taxon>
        <taxon>Evosea</taxon>
        <taxon>Eumycetozoa</taxon>
        <taxon>Dictyostelia</taxon>
        <taxon>Dictyosteliales</taxon>
        <taxon>Raperosteliaceae</taxon>
        <taxon>Tieghemostelium</taxon>
    </lineage>
</organism>
<dbReference type="UniPathway" id="UPA00314">
    <property type="reaction ID" value="UER00076"/>
</dbReference>
<dbReference type="Gene3D" id="3.40.50.1480">
    <property type="entry name" value="Adenosylhomocysteinase-like"/>
    <property type="match status" value="3"/>
</dbReference>
<dbReference type="Pfam" id="PF01717">
    <property type="entry name" value="Meth_synt_2"/>
    <property type="match status" value="1"/>
</dbReference>
<keyword evidence="7 16" id="KW-0554">One-carbon metabolism</keyword>
<dbReference type="GO" id="GO:0008270">
    <property type="term" value="F:zinc ion binding"/>
    <property type="evidence" value="ECO:0007669"/>
    <property type="project" value="InterPro"/>
</dbReference>
<sequence>MSVKSSSIGFPRMGENRELKKNVEAYWSGKLDEQEFLKTCQEIKCKHWKLQESTAIDFIPSNDFSMYDHVLDHTMLFGAIPKRYQGVVESEVNDKTNGLRTYFAMARGYQTPKAAQAVSSVDSGEGCCASGYGNSSQLKQVIDVGSFEMKKWFDTNYHFMVPEFSENQQFRLTNAPGYSRPKPIQEYIEALEIGVETRPVILGPVSYLLLGKCIDKPYENRYDSLKYLSNLLVVYGELFSHLQQLNVKWVQIDEPILSLDLDHQLVKDSFEIAYKSIRSFAPSVNILVASYFGSLKANFNLISNLPINAIHLDLKRSTKDVISTILTKIPYHWSVSLGIIDGRNIWKNDLKASLEYLQEISINIGLKRLIIGPSCSLLHSPHSLDREQGKVSQEILEWLSFAVEKLREIQFLTKALNGQLDKEYYQLNQDCISRRSVSKLIHNIDVKNRVKSVTTDMLKRKSPFVKRSEAQKRRLSTLPELFPTTTIGSFPQTTEVRLARNNYRTGKITEEQYDQFIKKEIQQCVQVQEECGLDVLVHGEFERVDMVEYFGEHLKGFVFTSNGWVQSYGSRCVKPPVIFGDVYRPYPMTVNYTKYAQSLTSKPMKGMLTGPVTILKWSFVRDDQALSETCQQIALAIRDEVSDLENAGIACIQIDEPAIREGLPLCQVDWEHYLQWSIDCFLLSSTNVEDQTQIHSHMCYSDFNDIFPSIQRMDVDALTIEHSKSDLKLLKAFEKFGYTNGIGPGLYDIHSPRIPAILDMKERVEQMIKYIHPSLIWINPDCGLKTRSMLETKPSLVNMVQVAKILRSSYSNGKTEKLPFKVKDISLADWGRKEIEIAENEMPGLIELRKKYGPLQILKGARIAGSLHMTIQTAVLIETLIALGANVQWSSCNIFSTQDHAAAAMAARGVPVYAWKEETEEEYLWCIDQTIIFPDGQPLNMILDDGGDLTNIIHQKYPHLLSGIRGISEETTTGVHNLFKMLNNGTLKIPAINVNDSVTKSKFDNIYGCRESLIHGLKNGAEVMIAGKTAVVAGYGDVGKGCAQALQRSGARVLITEIDPINALQACMEGYQVVTMDTAAPLSHIFVTTTGCRDIITERHFNQMREDAVICNIGHFDVEIDVAWLNTNAVKKVNVKPQVDRYTLSNGRHIILLAEGRLVNLGCASGHSSFVMSTSFCNQTLAQIALWTEPSKYPLGVHFLPKELDEEVARIHLHHLNQQLTILTTDQAKYLDVQVNGPFKPKHYRY</sequence>